<evidence type="ECO:0000313" key="2">
    <source>
        <dbReference type="EMBL" id="CAH2282486.1"/>
    </source>
</evidence>
<organism evidence="2 3">
    <name type="scientific">Pelobates cultripes</name>
    <name type="common">Western spadefoot toad</name>
    <dbReference type="NCBI Taxonomy" id="61616"/>
    <lineage>
        <taxon>Eukaryota</taxon>
        <taxon>Metazoa</taxon>
        <taxon>Chordata</taxon>
        <taxon>Craniata</taxon>
        <taxon>Vertebrata</taxon>
        <taxon>Euteleostomi</taxon>
        <taxon>Amphibia</taxon>
        <taxon>Batrachia</taxon>
        <taxon>Anura</taxon>
        <taxon>Pelobatoidea</taxon>
        <taxon>Pelobatidae</taxon>
        <taxon>Pelobates</taxon>
    </lineage>
</organism>
<proteinExistence type="predicted"/>
<name>A0AAD1W3A8_PELCU</name>
<feature type="compositionally biased region" description="Polar residues" evidence="1">
    <location>
        <begin position="1"/>
        <end position="10"/>
    </location>
</feature>
<feature type="compositionally biased region" description="Polar residues" evidence="1">
    <location>
        <begin position="62"/>
        <end position="71"/>
    </location>
</feature>
<evidence type="ECO:0000256" key="1">
    <source>
        <dbReference type="SAM" id="MobiDB-lite"/>
    </source>
</evidence>
<feature type="region of interest" description="Disordered" evidence="1">
    <location>
        <begin position="1"/>
        <end position="125"/>
    </location>
</feature>
<dbReference type="AlphaFoldDB" id="A0AAD1W3A8"/>
<sequence>MRPMNGQQSARDTRRSIRPGVRWTGEAADLPTWSYPVTVGYKRAPRNPPPWTGGGGPGPLPDSSQAPSGSRGSDAIVGEQGGTPPKDGRRHMHPESGKGDVCDLPTPRSYLRSLLEEAGEQADQY</sequence>
<dbReference type="EMBL" id="OW240915">
    <property type="protein sequence ID" value="CAH2282486.1"/>
    <property type="molecule type" value="Genomic_DNA"/>
</dbReference>
<keyword evidence="3" id="KW-1185">Reference proteome</keyword>
<protein>
    <submittedName>
        <fullName evidence="2">Uncharacterized protein</fullName>
    </submittedName>
</protein>
<gene>
    <name evidence="2" type="ORF">PECUL_23A057714</name>
</gene>
<accession>A0AAD1W3A8</accession>
<reference evidence="2" key="1">
    <citation type="submission" date="2022-03" db="EMBL/GenBank/DDBJ databases">
        <authorList>
            <person name="Alioto T."/>
            <person name="Alioto T."/>
            <person name="Gomez Garrido J."/>
        </authorList>
    </citation>
    <scope>NUCLEOTIDE SEQUENCE</scope>
</reference>
<dbReference type="Proteomes" id="UP001295444">
    <property type="component" value="Chromosome 04"/>
</dbReference>
<evidence type="ECO:0000313" key="3">
    <source>
        <dbReference type="Proteomes" id="UP001295444"/>
    </source>
</evidence>